<dbReference type="GO" id="GO:0005882">
    <property type="term" value="C:intermediate filament"/>
    <property type="evidence" value="ECO:0007669"/>
    <property type="project" value="TreeGrafter"/>
</dbReference>
<dbReference type="AlphaFoldDB" id="A0A5N4DWF0"/>
<dbReference type="Gene3D" id="1.20.5.1160">
    <property type="entry name" value="Vasodilator-stimulated phosphoprotein"/>
    <property type="match status" value="1"/>
</dbReference>
<comment type="caution">
    <text evidence="2">The sequence shown here is derived from an EMBL/GenBank/DDBJ whole genome shotgun (WGS) entry which is preliminary data.</text>
</comment>
<evidence type="ECO:0000313" key="2">
    <source>
        <dbReference type="EMBL" id="KAB1275435.1"/>
    </source>
</evidence>
<dbReference type="InterPro" id="IPR050405">
    <property type="entry name" value="Intermediate_filament"/>
</dbReference>
<dbReference type="EMBL" id="JWIN03000008">
    <property type="protein sequence ID" value="KAB1275435.1"/>
    <property type="molecule type" value="Genomic_DNA"/>
</dbReference>
<feature type="coiled-coil region" evidence="1">
    <location>
        <begin position="32"/>
        <end position="59"/>
    </location>
</feature>
<proteinExistence type="predicted"/>
<dbReference type="Proteomes" id="UP000299084">
    <property type="component" value="Unassembled WGS sequence"/>
</dbReference>
<evidence type="ECO:0000256" key="1">
    <source>
        <dbReference type="SAM" id="Coils"/>
    </source>
</evidence>
<evidence type="ECO:0000313" key="3">
    <source>
        <dbReference type="Proteomes" id="UP000299084"/>
    </source>
</evidence>
<accession>A0A5N4DWF0</accession>
<reference evidence="2 3" key="1">
    <citation type="journal article" date="2019" name="Mol. Ecol. Resour.">
        <title>Improving Illumina assemblies with Hi-C and long reads: an example with the North African dromedary.</title>
        <authorList>
            <person name="Elbers J.P."/>
            <person name="Rogers M.F."/>
            <person name="Perelman P.L."/>
            <person name="Proskuryakova A.A."/>
            <person name="Serdyukova N.A."/>
            <person name="Johnson W.E."/>
            <person name="Horin P."/>
            <person name="Corander J."/>
            <person name="Murphy D."/>
            <person name="Burger P.A."/>
        </authorList>
    </citation>
    <scope>NUCLEOTIDE SEQUENCE [LARGE SCALE GENOMIC DNA]</scope>
    <source>
        <strain evidence="2">Drom800</strain>
        <tissue evidence="2">Blood</tissue>
    </source>
</reference>
<keyword evidence="3" id="KW-1185">Reference proteome</keyword>
<dbReference type="GO" id="GO:0005200">
    <property type="term" value="F:structural constituent of cytoskeleton"/>
    <property type="evidence" value="ECO:0007669"/>
    <property type="project" value="TreeGrafter"/>
</dbReference>
<dbReference type="PANTHER" id="PTHR45652:SF5">
    <property type="entry name" value="VIMENTIN"/>
    <property type="match status" value="1"/>
</dbReference>
<organism evidence="2 3">
    <name type="scientific">Camelus dromedarius</name>
    <name type="common">Dromedary</name>
    <name type="synonym">Arabian camel</name>
    <dbReference type="NCBI Taxonomy" id="9838"/>
    <lineage>
        <taxon>Eukaryota</taxon>
        <taxon>Metazoa</taxon>
        <taxon>Chordata</taxon>
        <taxon>Craniata</taxon>
        <taxon>Vertebrata</taxon>
        <taxon>Euteleostomi</taxon>
        <taxon>Mammalia</taxon>
        <taxon>Eutheria</taxon>
        <taxon>Laurasiatheria</taxon>
        <taxon>Artiodactyla</taxon>
        <taxon>Tylopoda</taxon>
        <taxon>Camelidae</taxon>
        <taxon>Camelus</taxon>
    </lineage>
</organism>
<gene>
    <name evidence="2" type="primary">Vimentin</name>
    <name evidence="2" type="ORF">Cadr_000010281</name>
</gene>
<dbReference type="GO" id="GO:0005737">
    <property type="term" value="C:cytoplasm"/>
    <property type="evidence" value="ECO:0007669"/>
    <property type="project" value="TreeGrafter"/>
</dbReference>
<dbReference type="GO" id="GO:0045109">
    <property type="term" value="P:intermediate filament organization"/>
    <property type="evidence" value="ECO:0007669"/>
    <property type="project" value="TreeGrafter"/>
</dbReference>
<dbReference type="Gene3D" id="1.20.5.500">
    <property type="entry name" value="Single helix bin"/>
    <property type="match status" value="1"/>
</dbReference>
<dbReference type="GO" id="GO:0030424">
    <property type="term" value="C:axon"/>
    <property type="evidence" value="ECO:0007669"/>
    <property type="project" value="TreeGrafter"/>
</dbReference>
<name>A0A5N4DWF0_CAMDR</name>
<dbReference type="GO" id="GO:0005886">
    <property type="term" value="C:plasma membrane"/>
    <property type="evidence" value="ECO:0007669"/>
    <property type="project" value="TreeGrafter"/>
</dbReference>
<sequence>MQLWKKLQEEMLQRGAQREETQSTLGTFRQDVDTVSLALLDLERKVDSLQEETDFLKKLHNDESALCDVRQENESVAAKNLQKVEEQSKSKFADLCEVAN</sequence>
<dbReference type="SMR" id="A0A5N4DWF0"/>
<dbReference type="PANTHER" id="PTHR45652">
    <property type="entry name" value="GLIAL FIBRILLARY ACIDIC PROTEIN"/>
    <property type="match status" value="1"/>
</dbReference>
<protein>
    <submittedName>
        <fullName evidence="2">Vimentin</fullName>
    </submittedName>
</protein>
<keyword evidence="1" id="KW-0175">Coiled coil</keyword>